<evidence type="ECO:0000313" key="2">
    <source>
        <dbReference type="Proteomes" id="UP000008148"/>
    </source>
</evidence>
<name>A8AGP6_CITK8</name>
<sequence length="48" mass="5531">MSRAFIFLCYPRWRLPFLTLQFLASQCDPCDGFDTFMPSLTIAAPKVN</sequence>
<dbReference type="Proteomes" id="UP000008148">
    <property type="component" value="Chromosome"/>
</dbReference>
<accession>A8AGP6</accession>
<dbReference type="AlphaFoldDB" id="A8AGP6"/>
<gene>
    <name evidence="1" type="ordered locus">CKO_01527</name>
</gene>
<proteinExistence type="predicted"/>
<dbReference type="EMBL" id="CP000822">
    <property type="protein sequence ID" value="ABV12659.1"/>
    <property type="molecule type" value="Genomic_DNA"/>
</dbReference>
<dbReference type="HOGENOM" id="CLU_3150997_0_0_6"/>
<keyword evidence="2" id="KW-1185">Reference proteome</keyword>
<dbReference type="KEGG" id="cko:CKO_01527"/>
<evidence type="ECO:0000313" key="1">
    <source>
        <dbReference type="EMBL" id="ABV12659.1"/>
    </source>
</evidence>
<dbReference type="STRING" id="290338.CKO_01527"/>
<organism evidence="1 2">
    <name type="scientific">Citrobacter koseri (strain ATCC BAA-895 / CDC 4225-83 / SGSC4696)</name>
    <dbReference type="NCBI Taxonomy" id="290338"/>
    <lineage>
        <taxon>Bacteria</taxon>
        <taxon>Pseudomonadati</taxon>
        <taxon>Pseudomonadota</taxon>
        <taxon>Gammaproteobacteria</taxon>
        <taxon>Enterobacterales</taxon>
        <taxon>Enterobacteriaceae</taxon>
        <taxon>Citrobacter</taxon>
    </lineage>
</organism>
<reference evidence="1 2" key="1">
    <citation type="submission" date="2007-08" db="EMBL/GenBank/DDBJ databases">
        <authorList>
            <consortium name="The Citrobacter koseri Genome Sequencing Project"/>
            <person name="McClelland M."/>
            <person name="Sanderson E.K."/>
            <person name="Porwollik S."/>
            <person name="Spieth J."/>
            <person name="Clifton W.S."/>
            <person name="Latreille P."/>
            <person name="Courtney L."/>
            <person name="Wang C."/>
            <person name="Pepin K."/>
            <person name="Bhonagiri V."/>
            <person name="Nash W."/>
            <person name="Johnson M."/>
            <person name="Thiruvilangam P."/>
            <person name="Wilson R."/>
        </authorList>
    </citation>
    <scope>NUCLEOTIDE SEQUENCE [LARGE SCALE GENOMIC DNA]</scope>
    <source>
        <strain evidence="2">ATCC BAA-895 / CDC 4225-83 / SGSC4696</strain>
    </source>
</reference>
<protein>
    <submittedName>
        <fullName evidence="1">Uncharacterized protein</fullName>
    </submittedName>
</protein>